<dbReference type="AlphaFoldDB" id="A0AAU9GAE4"/>
<reference evidence="10 11" key="1">
    <citation type="submission" date="2024-02" db="EMBL/GenBank/DDBJ databases">
        <title>A chromosome-level genome assembly of Drosophila madeirensis, a fruit fly species endemic to Madeira island.</title>
        <authorList>
            <person name="Tomihara K."/>
            <person name="Llopart A."/>
            <person name="Yamamoto D."/>
        </authorList>
    </citation>
    <scope>NUCLEOTIDE SEQUENCE [LARGE SCALE GENOMIC DNA]</scope>
    <source>
        <strain evidence="10 11">RF1</strain>
    </source>
</reference>
<comment type="similarity">
    <text evidence="1">Belongs to the peptidase S1 family.</text>
</comment>
<evidence type="ECO:0000313" key="10">
    <source>
        <dbReference type="EMBL" id="BFG05575.1"/>
    </source>
</evidence>
<evidence type="ECO:0000256" key="7">
    <source>
        <dbReference type="ARBA" id="ARBA00023157"/>
    </source>
</evidence>
<evidence type="ECO:0000256" key="3">
    <source>
        <dbReference type="ARBA" id="ARBA00022729"/>
    </source>
</evidence>
<accession>A0AAU9GAE4</accession>
<dbReference type="InterPro" id="IPR001254">
    <property type="entry name" value="Trypsin_dom"/>
</dbReference>
<dbReference type="SMART" id="SM00020">
    <property type="entry name" value="Tryp_SPc"/>
    <property type="match status" value="1"/>
</dbReference>
<feature type="domain" description="Peptidase S1" evidence="9">
    <location>
        <begin position="24"/>
        <end position="273"/>
    </location>
</feature>
<dbReference type="Proteomes" id="UP001500889">
    <property type="component" value="Chromosome E"/>
</dbReference>
<evidence type="ECO:0000256" key="4">
    <source>
        <dbReference type="ARBA" id="ARBA00022801"/>
    </source>
</evidence>
<dbReference type="PANTHER" id="PTHR24276:SF94">
    <property type="entry name" value="AT20289P-RELATED"/>
    <property type="match status" value="1"/>
</dbReference>
<dbReference type="FunFam" id="2.40.10.10:FF:000068">
    <property type="entry name" value="transmembrane protease serine 2"/>
    <property type="match status" value="1"/>
</dbReference>
<keyword evidence="3 8" id="KW-0732">Signal</keyword>
<dbReference type="InterPro" id="IPR043504">
    <property type="entry name" value="Peptidase_S1_PA_chymotrypsin"/>
</dbReference>
<gene>
    <name evidence="10" type="ORF">DMAD_04275</name>
</gene>
<evidence type="ECO:0000256" key="5">
    <source>
        <dbReference type="ARBA" id="ARBA00022825"/>
    </source>
</evidence>
<dbReference type="CDD" id="cd00190">
    <property type="entry name" value="Tryp_SPc"/>
    <property type="match status" value="1"/>
</dbReference>
<feature type="signal peptide" evidence="8">
    <location>
        <begin position="1"/>
        <end position="17"/>
    </location>
</feature>
<keyword evidence="5" id="KW-0720">Serine protease</keyword>
<keyword evidence="6" id="KW-0865">Zymogen</keyword>
<evidence type="ECO:0000256" key="2">
    <source>
        <dbReference type="ARBA" id="ARBA00022670"/>
    </source>
</evidence>
<keyword evidence="7" id="KW-1015">Disulfide bond</keyword>
<keyword evidence="4" id="KW-0378">Hydrolase</keyword>
<dbReference type="PROSITE" id="PS50240">
    <property type="entry name" value="TRYPSIN_DOM"/>
    <property type="match status" value="1"/>
</dbReference>
<evidence type="ECO:0000313" key="11">
    <source>
        <dbReference type="Proteomes" id="UP001500889"/>
    </source>
</evidence>
<feature type="chain" id="PRO_5043762256" evidence="8">
    <location>
        <begin position="18"/>
        <end position="273"/>
    </location>
</feature>
<protein>
    <submittedName>
        <fullName evidence="10">Trypsin alpha</fullName>
    </submittedName>
</protein>
<evidence type="ECO:0000256" key="8">
    <source>
        <dbReference type="SAM" id="SignalP"/>
    </source>
</evidence>
<dbReference type="Pfam" id="PF00089">
    <property type="entry name" value="Trypsin"/>
    <property type="match status" value="2"/>
</dbReference>
<dbReference type="GO" id="GO:0006508">
    <property type="term" value="P:proteolysis"/>
    <property type="evidence" value="ECO:0007669"/>
    <property type="project" value="UniProtKB-KW"/>
</dbReference>
<dbReference type="InterPro" id="IPR009003">
    <property type="entry name" value="Peptidase_S1_PA"/>
</dbReference>
<keyword evidence="11" id="KW-1185">Reference proteome</keyword>
<dbReference type="InterPro" id="IPR001314">
    <property type="entry name" value="Peptidase_S1A"/>
</dbReference>
<keyword evidence="2" id="KW-0645">Protease</keyword>
<proteinExistence type="inferred from homology"/>
<dbReference type="Gene3D" id="2.40.10.10">
    <property type="entry name" value="Trypsin-like serine proteases"/>
    <property type="match status" value="1"/>
</dbReference>
<dbReference type="InterPro" id="IPR050430">
    <property type="entry name" value="Peptidase_S1"/>
</dbReference>
<sequence length="273" mass="29714">MRHLLLLLSVLPQTVPARQIAHRIIAGTTVELQAAPWQASIVIQNAPLCCGAVIQENFVLTSGWCVHRVATSQLKVRVGSSSRSTGGSLINVCGVHIHPHYNLFRYDNDLALLQLCENVTVVENKVQVIPLATETPSDSAEAIVSGWGYTSSSSWSILWRRVHSILTLLRLYWIDWLTTGSQQLQQAQVKILNEQQCARDVSIFGQFQPIQGISGRTLCTTGGTAGACYFDQGAPLVVNGSLVGILGKGGCAGKPDVYANLAEHRSWLQENTK</sequence>
<dbReference type="PRINTS" id="PR00722">
    <property type="entry name" value="CHYMOTRYPSIN"/>
</dbReference>
<evidence type="ECO:0000259" key="9">
    <source>
        <dbReference type="PROSITE" id="PS50240"/>
    </source>
</evidence>
<evidence type="ECO:0000256" key="1">
    <source>
        <dbReference type="ARBA" id="ARBA00007664"/>
    </source>
</evidence>
<organism evidence="10 11">
    <name type="scientific">Drosophila madeirensis</name>
    <name type="common">Fruit fly</name>
    <dbReference type="NCBI Taxonomy" id="30013"/>
    <lineage>
        <taxon>Eukaryota</taxon>
        <taxon>Metazoa</taxon>
        <taxon>Ecdysozoa</taxon>
        <taxon>Arthropoda</taxon>
        <taxon>Hexapoda</taxon>
        <taxon>Insecta</taxon>
        <taxon>Pterygota</taxon>
        <taxon>Neoptera</taxon>
        <taxon>Endopterygota</taxon>
        <taxon>Diptera</taxon>
        <taxon>Brachycera</taxon>
        <taxon>Muscomorpha</taxon>
        <taxon>Ephydroidea</taxon>
        <taxon>Drosophilidae</taxon>
        <taxon>Drosophila</taxon>
        <taxon>Sophophora</taxon>
    </lineage>
</organism>
<dbReference type="EMBL" id="AP029267">
    <property type="protein sequence ID" value="BFG05575.1"/>
    <property type="molecule type" value="Genomic_DNA"/>
</dbReference>
<evidence type="ECO:0000256" key="6">
    <source>
        <dbReference type="ARBA" id="ARBA00023145"/>
    </source>
</evidence>
<dbReference type="SUPFAM" id="SSF50494">
    <property type="entry name" value="Trypsin-like serine proteases"/>
    <property type="match status" value="1"/>
</dbReference>
<name>A0AAU9GAE4_DROMD</name>
<dbReference type="PANTHER" id="PTHR24276">
    <property type="entry name" value="POLYSERASE-RELATED"/>
    <property type="match status" value="1"/>
</dbReference>
<dbReference type="GO" id="GO:0004252">
    <property type="term" value="F:serine-type endopeptidase activity"/>
    <property type="evidence" value="ECO:0007669"/>
    <property type="project" value="InterPro"/>
</dbReference>